<dbReference type="GO" id="GO:0005789">
    <property type="term" value="C:endoplasmic reticulum membrane"/>
    <property type="evidence" value="ECO:0007669"/>
    <property type="project" value="UniProtKB-SubCell"/>
</dbReference>
<reference evidence="11 12" key="1">
    <citation type="journal article" date="2007" name="Science">
        <title>Sea anemone genome reveals ancestral eumetazoan gene repertoire and genomic organization.</title>
        <authorList>
            <person name="Putnam N.H."/>
            <person name="Srivastava M."/>
            <person name="Hellsten U."/>
            <person name="Dirks B."/>
            <person name="Chapman J."/>
            <person name="Salamov A."/>
            <person name="Terry A."/>
            <person name="Shapiro H."/>
            <person name="Lindquist E."/>
            <person name="Kapitonov V.V."/>
            <person name="Jurka J."/>
            <person name="Genikhovich G."/>
            <person name="Grigoriev I.V."/>
            <person name="Lucas S.M."/>
            <person name="Steele R.E."/>
            <person name="Finnerty J.R."/>
            <person name="Technau U."/>
            <person name="Martindale M.Q."/>
            <person name="Rokhsar D.S."/>
        </authorList>
    </citation>
    <scope>NUCLEOTIDE SEQUENCE [LARGE SCALE GENOMIC DNA]</scope>
    <source>
        <strain evidence="12">CH2 X CH6</strain>
    </source>
</reference>
<comment type="catalytic activity">
    <reaction evidence="8 9">
        <text>a di-trans,poly-cis-dolichal + NADP(+) = a di-trans,poly-cis-polyprenal + NADPH + H(+)</text>
        <dbReference type="Rhea" id="RHEA:80727"/>
        <dbReference type="Rhea" id="RHEA-COMP:19536"/>
        <dbReference type="Rhea" id="RHEA-COMP:19537"/>
        <dbReference type="ChEBI" id="CHEBI:15378"/>
        <dbReference type="ChEBI" id="CHEBI:57783"/>
        <dbReference type="ChEBI" id="CHEBI:58349"/>
        <dbReference type="ChEBI" id="CHEBI:231623"/>
        <dbReference type="ChEBI" id="CHEBI:231637"/>
        <dbReference type="EC" id="1.3.1.94"/>
    </reaction>
    <physiologicalReaction direction="right-to-left" evidence="8 9">
        <dbReference type="Rhea" id="RHEA:80729"/>
    </physiologicalReaction>
</comment>
<gene>
    <name evidence="11" type="ORF">NEMVEDRAFT_v1g101187</name>
</gene>
<keyword evidence="4 9" id="KW-1133">Transmembrane helix</keyword>
<evidence type="ECO:0000256" key="9">
    <source>
        <dbReference type="RuleBase" id="RU367081"/>
    </source>
</evidence>
<dbReference type="GO" id="GO:0102389">
    <property type="term" value="F:polyprenol reductase activity"/>
    <property type="evidence" value="ECO:0000318"/>
    <property type="project" value="GO_Central"/>
</dbReference>
<evidence type="ECO:0000313" key="11">
    <source>
        <dbReference type="EMBL" id="EDO42263.1"/>
    </source>
</evidence>
<feature type="transmembrane region" description="Helical" evidence="9">
    <location>
        <begin position="117"/>
        <end position="142"/>
    </location>
</feature>
<dbReference type="InParanoid" id="A7S1V1"/>
<keyword evidence="5 9" id="KW-0472">Membrane</keyword>
<dbReference type="STRING" id="45351.A7S1V1"/>
<evidence type="ECO:0000256" key="5">
    <source>
        <dbReference type="ARBA" id="ARBA00023136"/>
    </source>
</evidence>
<dbReference type="InterPro" id="IPR001104">
    <property type="entry name" value="3-oxo-5_a-steroid_4-DH_C"/>
</dbReference>
<proteinExistence type="inferred from homology"/>
<dbReference type="UniPathway" id="UPA00378"/>
<keyword evidence="9" id="KW-0256">Endoplasmic reticulum</keyword>
<feature type="transmembrane region" description="Helical" evidence="9">
    <location>
        <begin position="203"/>
        <end position="225"/>
    </location>
</feature>
<evidence type="ECO:0000256" key="1">
    <source>
        <dbReference type="ARBA" id="ARBA00004127"/>
    </source>
</evidence>
<keyword evidence="12" id="KW-1185">Reference proteome</keyword>
<dbReference type="PANTHER" id="PTHR14624:SF0">
    <property type="entry name" value="POLYPRENOL REDUCTASE"/>
    <property type="match status" value="1"/>
</dbReference>
<dbReference type="Proteomes" id="UP000001593">
    <property type="component" value="Unassembled WGS sequence"/>
</dbReference>
<evidence type="ECO:0000256" key="3">
    <source>
        <dbReference type="ARBA" id="ARBA00022692"/>
    </source>
</evidence>
<dbReference type="PANTHER" id="PTHR14624">
    <property type="entry name" value="DFG10 PROTEIN"/>
    <property type="match status" value="1"/>
</dbReference>
<dbReference type="EMBL" id="DS469566">
    <property type="protein sequence ID" value="EDO42263.1"/>
    <property type="molecule type" value="Genomic_DNA"/>
</dbReference>
<dbReference type="GO" id="GO:0006488">
    <property type="term" value="P:dolichol-linked oligosaccharide biosynthetic process"/>
    <property type="evidence" value="ECO:0007669"/>
    <property type="project" value="UniProtKB-UniRule"/>
</dbReference>
<comment type="function">
    <text evidence="9">Plays a key role in early steps of protein N-linked glycosylation by being involved in the conversion of polyprenol into dolichol. Acts as a polyprenal reductase that mediates the reduction of polyprenal into dolichal in a NADP-dependent mechanism. Dolichols are required for the synthesis of dolichol-linked monosaccharides and the oligosaccharide precursor used for N-glycosylation.</text>
</comment>
<dbReference type="Pfam" id="PF02544">
    <property type="entry name" value="Steroid_dh"/>
    <property type="match status" value="1"/>
</dbReference>
<dbReference type="GO" id="GO:0005783">
    <property type="term" value="C:endoplasmic reticulum"/>
    <property type="evidence" value="ECO:0000318"/>
    <property type="project" value="GO_Central"/>
</dbReference>
<dbReference type="PROSITE" id="PS50244">
    <property type="entry name" value="S5A_REDUCTASE"/>
    <property type="match status" value="1"/>
</dbReference>
<evidence type="ECO:0000313" key="12">
    <source>
        <dbReference type="Proteomes" id="UP000001593"/>
    </source>
</evidence>
<comment type="subcellular location">
    <subcellularLocation>
        <location evidence="1">Endomembrane system</location>
        <topology evidence="1">Multi-pass membrane protein</topology>
    </subcellularLocation>
    <subcellularLocation>
        <location evidence="9">Endoplasmic reticulum membrane</location>
    </subcellularLocation>
</comment>
<evidence type="ECO:0000256" key="2">
    <source>
        <dbReference type="ARBA" id="ARBA00012522"/>
    </source>
</evidence>
<dbReference type="GO" id="GO:0160198">
    <property type="term" value="F:polyprenal reductase activity"/>
    <property type="evidence" value="ECO:0007669"/>
    <property type="project" value="UniProtKB-EC"/>
</dbReference>
<dbReference type="OMA" id="RFYETNF"/>
<name>A7S1V1_NEMVE</name>
<dbReference type="PhylomeDB" id="A7S1V1"/>
<comment type="similarity">
    <text evidence="6 9">Belongs to the steroid 5-alpha reductase family. Polyprenal reductase subfamily.</text>
</comment>
<evidence type="ECO:0000256" key="7">
    <source>
        <dbReference type="ARBA" id="ARBA00047186"/>
    </source>
</evidence>
<evidence type="ECO:0000256" key="8">
    <source>
        <dbReference type="ARBA" id="ARBA00049427"/>
    </source>
</evidence>
<evidence type="ECO:0000256" key="4">
    <source>
        <dbReference type="ARBA" id="ARBA00022989"/>
    </source>
</evidence>
<dbReference type="InterPro" id="IPR039698">
    <property type="entry name" value="Dfg10/SRD5A3"/>
</dbReference>
<comment type="pathway">
    <text evidence="9">Protein modification; protein glycosylation.</text>
</comment>
<accession>A7S1V1</accession>
<evidence type="ECO:0000259" key="10">
    <source>
        <dbReference type="Pfam" id="PF02544"/>
    </source>
</evidence>
<dbReference type="eggNOG" id="KOG1640">
    <property type="taxonomic scope" value="Eukaryota"/>
</dbReference>
<sequence length="274" mass="32296">MPNLLKDLFKYGKTDLSSKARRQTVAYRLLHVPKRWFTHFYLVGLLWCIFLCWDTCVFCHHGSDASWVVKHLYFLSAPGDPWMDDITSLAVTLGMFFIQVLRRLLECLFMSNMTGNIHVLHYVAGILFYILVGLSLVLPYFISPQGKCLVPPYSLQHPKWFHLPSLVLFTWSSFHQFKCHHIFYKLRDDSQLTSIHKVPYGDWFTFVSSPHYLAEILIYMSFIMVHGGRNPYTWLMLGFVVQNLCLGATANHHWYKAKFKSYPKSRYRIFPFLY</sequence>
<feature type="transmembrane region" description="Helical" evidence="9">
    <location>
        <begin position="40"/>
        <end position="63"/>
    </location>
</feature>
<feature type="domain" description="3-oxo-5-alpha-steroid 4-dehydrogenase C-terminal" evidence="10">
    <location>
        <begin position="119"/>
        <end position="274"/>
    </location>
</feature>
<dbReference type="GO" id="GO:0016095">
    <property type="term" value="P:polyprenol catabolic process"/>
    <property type="evidence" value="ECO:0007669"/>
    <property type="project" value="UniProtKB-UniRule"/>
</dbReference>
<protein>
    <recommendedName>
        <fullName evidence="7 9">Polyprenal reductase</fullName>
        <ecNumber evidence="2 9">1.3.1.94</ecNumber>
    </recommendedName>
</protein>
<keyword evidence="9" id="KW-0521">NADP</keyword>
<organism evidence="11 12">
    <name type="scientific">Nematostella vectensis</name>
    <name type="common">Starlet sea anemone</name>
    <dbReference type="NCBI Taxonomy" id="45351"/>
    <lineage>
        <taxon>Eukaryota</taxon>
        <taxon>Metazoa</taxon>
        <taxon>Cnidaria</taxon>
        <taxon>Anthozoa</taxon>
        <taxon>Hexacorallia</taxon>
        <taxon>Actiniaria</taxon>
        <taxon>Edwardsiidae</taxon>
        <taxon>Nematostella</taxon>
    </lineage>
</organism>
<evidence type="ECO:0000256" key="6">
    <source>
        <dbReference type="ARBA" id="ARBA00046320"/>
    </source>
</evidence>
<dbReference type="EC" id="1.3.1.94" evidence="2 9"/>
<keyword evidence="3 9" id="KW-0812">Transmembrane</keyword>
<keyword evidence="9" id="KW-0560">Oxidoreductase</keyword>
<feature type="transmembrane region" description="Helical" evidence="9">
    <location>
        <begin position="86"/>
        <end position="105"/>
    </location>
</feature>
<dbReference type="AlphaFoldDB" id="A7S1V1"/>
<feature type="transmembrane region" description="Helical" evidence="9">
    <location>
        <begin position="231"/>
        <end position="250"/>
    </location>
</feature>
<dbReference type="HOGENOM" id="CLU_044409_2_0_1"/>